<feature type="transmembrane region" description="Helical" evidence="6">
    <location>
        <begin position="51"/>
        <end position="74"/>
    </location>
</feature>
<keyword evidence="8" id="KW-1185">Reference proteome</keyword>
<accession>A0ABW5ME28</accession>
<gene>
    <name evidence="7" type="ORF">ACFSUS_27295</name>
</gene>
<comment type="subcellular location">
    <subcellularLocation>
        <location evidence="1">Membrane</location>
        <topology evidence="1">Multi-pass membrane protein</topology>
    </subcellularLocation>
</comment>
<name>A0ABW5ME28_9BACT</name>
<dbReference type="Proteomes" id="UP001597469">
    <property type="component" value="Unassembled WGS sequence"/>
</dbReference>
<evidence type="ECO:0000256" key="5">
    <source>
        <dbReference type="ARBA" id="ARBA00023136"/>
    </source>
</evidence>
<dbReference type="EMBL" id="JBHULN010000027">
    <property type="protein sequence ID" value="MFD2574371.1"/>
    <property type="molecule type" value="Genomic_DNA"/>
</dbReference>
<reference evidence="8" key="1">
    <citation type="journal article" date="2019" name="Int. J. Syst. Evol. Microbiol.">
        <title>The Global Catalogue of Microorganisms (GCM) 10K type strain sequencing project: providing services to taxonomists for standard genome sequencing and annotation.</title>
        <authorList>
            <consortium name="The Broad Institute Genomics Platform"/>
            <consortium name="The Broad Institute Genome Sequencing Center for Infectious Disease"/>
            <person name="Wu L."/>
            <person name="Ma J."/>
        </authorList>
    </citation>
    <scope>NUCLEOTIDE SEQUENCE [LARGE SCALE GENOMIC DNA]</scope>
    <source>
        <strain evidence="8">KCTC 42805</strain>
    </source>
</reference>
<evidence type="ECO:0000313" key="7">
    <source>
        <dbReference type="EMBL" id="MFD2574371.1"/>
    </source>
</evidence>
<feature type="transmembrane region" description="Helical" evidence="6">
    <location>
        <begin position="12"/>
        <end position="31"/>
    </location>
</feature>
<dbReference type="PANTHER" id="PTHR10057:SF0">
    <property type="entry name" value="TRANSLOCATOR PROTEIN"/>
    <property type="match status" value="1"/>
</dbReference>
<dbReference type="Pfam" id="PF03073">
    <property type="entry name" value="TspO_MBR"/>
    <property type="match status" value="1"/>
</dbReference>
<organism evidence="7 8">
    <name type="scientific">Spirosoma soli</name>
    <dbReference type="NCBI Taxonomy" id="1770529"/>
    <lineage>
        <taxon>Bacteria</taxon>
        <taxon>Pseudomonadati</taxon>
        <taxon>Bacteroidota</taxon>
        <taxon>Cytophagia</taxon>
        <taxon>Cytophagales</taxon>
        <taxon>Cytophagaceae</taxon>
        <taxon>Spirosoma</taxon>
    </lineage>
</organism>
<dbReference type="PANTHER" id="PTHR10057">
    <property type="entry name" value="PERIPHERAL-TYPE BENZODIAZEPINE RECEPTOR"/>
    <property type="match status" value="1"/>
</dbReference>
<dbReference type="CDD" id="cd15904">
    <property type="entry name" value="TSPO_MBR"/>
    <property type="match status" value="1"/>
</dbReference>
<feature type="transmembrane region" description="Helical" evidence="6">
    <location>
        <begin position="86"/>
        <end position="103"/>
    </location>
</feature>
<evidence type="ECO:0000256" key="3">
    <source>
        <dbReference type="ARBA" id="ARBA00022692"/>
    </source>
</evidence>
<evidence type="ECO:0000313" key="8">
    <source>
        <dbReference type="Proteomes" id="UP001597469"/>
    </source>
</evidence>
<dbReference type="InterPro" id="IPR038330">
    <property type="entry name" value="TspO/MBR-related_sf"/>
</dbReference>
<keyword evidence="4 6" id="KW-1133">Transmembrane helix</keyword>
<sequence length="164" mass="19235">MNVTHAIQARFSWLPYVLFCLIVGQLTAYLGNEYFGHDWDKNLIKPSVTQFNWLFFVAVWTVNYTTMGVAAWYVRRTGSNALTKRALGWFWFQFGLCLLWIPIVHGTGWVGTAVTMDFVVGIPAFITGYWFYKASRRAFNWYVPYLLWTLITTHAKIWMYMVNT</sequence>
<dbReference type="InterPro" id="IPR004307">
    <property type="entry name" value="TspO_MBR"/>
</dbReference>
<evidence type="ECO:0000256" key="1">
    <source>
        <dbReference type="ARBA" id="ARBA00004141"/>
    </source>
</evidence>
<protein>
    <submittedName>
        <fullName evidence="7">TspO/MBR family protein</fullName>
    </submittedName>
</protein>
<proteinExistence type="inferred from homology"/>
<feature type="transmembrane region" description="Helical" evidence="6">
    <location>
        <begin position="109"/>
        <end position="132"/>
    </location>
</feature>
<evidence type="ECO:0000256" key="2">
    <source>
        <dbReference type="ARBA" id="ARBA00007524"/>
    </source>
</evidence>
<evidence type="ECO:0000256" key="6">
    <source>
        <dbReference type="SAM" id="Phobius"/>
    </source>
</evidence>
<evidence type="ECO:0000256" key="4">
    <source>
        <dbReference type="ARBA" id="ARBA00022989"/>
    </source>
</evidence>
<comment type="similarity">
    <text evidence="2">Belongs to the TspO/BZRP family.</text>
</comment>
<comment type="caution">
    <text evidence="7">The sequence shown here is derived from an EMBL/GenBank/DDBJ whole genome shotgun (WGS) entry which is preliminary data.</text>
</comment>
<dbReference type="RefSeq" id="WP_381528009.1">
    <property type="nucleotide sequence ID" value="NZ_JBHULN010000027.1"/>
</dbReference>
<keyword evidence="5 6" id="KW-0472">Membrane</keyword>
<keyword evidence="3 6" id="KW-0812">Transmembrane</keyword>
<dbReference type="Gene3D" id="1.20.1260.100">
    <property type="entry name" value="TspO/MBR protein"/>
    <property type="match status" value="1"/>
</dbReference>
<feature type="transmembrane region" description="Helical" evidence="6">
    <location>
        <begin position="139"/>
        <end position="161"/>
    </location>
</feature>